<dbReference type="Gene3D" id="1.10.10.60">
    <property type="entry name" value="Homeodomain-like"/>
    <property type="match status" value="1"/>
</dbReference>
<dbReference type="GO" id="GO:0005634">
    <property type="term" value="C:nucleus"/>
    <property type="evidence" value="ECO:0007669"/>
    <property type="project" value="UniProtKB-SubCell"/>
</dbReference>
<name>A0A9J6FEL7_HAELO</name>
<feature type="region of interest" description="Disordered" evidence="7">
    <location>
        <begin position="188"/>
        <end position="225"/>
    </location>
</feature>
<dbReference type="SUPFAM" id="SSF46689">
    <property type="entry name" value="Homeodomain-like"/>
    <property type="match status" value="1"/>
</dbReference>
<evidence type="ECO:0000313" key="10">
    <source>
        <dbReference type="Proteomes" id="UP000821853"/>
    </source>
</evidence>
<feature type="region of interest" description="Disordered" evidence="7">
    <location>
        <begin position="30"/>
        <end position="58"/>
    </location>
</feature>
<dbReference type="PANTHER" id="PTHR24333:SF8">
    <property type="entry name" value="HOMEOBOX PROTEIN CEH-62"/>
    <property type="match status" value="1"/>
</dbReference>
<dbReference type="EMBL" id="JABSTR010000001">
    <property type="protein sequence ID" value="KAH9360841.1"/>
    <property type="molecule type" value="Genomic_DNA"/>
</dbReference>
<dbReference type="GO" id="GO:0003677">
    <property type="term" value="F:DNA binding"/>
    <property type="evidence" value="ECO:0007669"/>
    <property type="project" value="UniProtKB-UniRule"/>
</dbReference>
<feature type="compositionally biased region" description="Basic and acidic residues" evidence="7">
    <location>
        <begin position="36"/>
        <end position="49"/>
    </location>
</feature>
<dbReference type="PROSITE" id="PS00027">
    <property type="entry name" value="HOMEOBOX_1"/>
    <property type="match status" value="1"/>
</dbReference>
<dbReference type="InterPro" id="IPR000047">
    <property type="entry name" value="HTH_motif"/>
</dbReference>
<dbReference type="VEuPathDB" id="VectorBase:HLOH_061926"/>
<proteinExistence type="predicted"/>
<dbReference type="CDD" id="cd00086">
    <property type="entry name" value="homeodomain"/>
    <property type="match status" value="1"/>
</dbReference>
<dbReference type="SMART" id="SM00389">
    <property type="entry name" value="HOX"/>
    <property type="match status" value="1"/>
</dbReference>
<dbReference type="InterPro" id="IPR009057">
    <property type="entry name" value="Homeodomain-like_sf"/>
</dbReference>
<keyword evidence="2 5" id="KW-0238">DNA-binding</keyword>
<reference evidence="9 10" key="1">
    <citation type="journal article" date="2020" name="Cell">
        <title>Large-Scale Comparative Analyses of Tick Genomes Elucidate Their Genetic Diversity and Vector Capacities.</title>
        <authorList>
            <consortium name="Tick Genome and Microbiome Consortium (TIGMIC)"/>
            <person name="Jia N."/>
            <person name="Wang J."/>
            <person name="Shi W."/>
            <person name="Du L."/>
            <person name="Sun Y."/>
            <person name="Zhan W."/>
            <person name="Jiang J.F."/>
            <person name="Wang Q."/>
            <person name="Zhang B."/>
            <person name="Ji P."/>
            <person name="Bell-Sakyi L."/>
            <person name="Cui X.M."/>
            <person name="Yuan T.T."/>
            <person name="Jiang B.G."/>
            <person name="Yang W.F."/>
            <person name="Lam T.T."/>
            <person name="Chang Q.C."/>
            <person name="Ding S.J."/>
            <person name="Wang X.J."/>
            <person name="Zhu J.G."/>
            <person name="Ruan X.D."/>
            <person name="Zhao L."/>
            <person name="Wei J.T."/>
            <person name="Ye R.Z."/>
            <person name="Que T.C."/>
            <person name="Du C.H."/>
            <person name="Zhou Y.H."/>
            <person name="Cheng J.X."/>
            <person name="Dai P.F."/>
            <person name="Guo W.B."/>
            <person name="Han X.H."/>
            <person name="Huang E.J."/>
            <person name="Li L.F."/>
            <person name="Wei W."/>
            <person name="Gao Y.C."/>
            <person name="Liu J.Z."/>
            <person name="Shao H.Z."/>
            <person name="Wang X."/>
            <person name="Wang C.C."/>
            <person name="Yang T.C."/>
            <person name="Huo Q.B."/>
            <person name="Li W."/>
            <person name="Chen H.Y."/>
            <person name="Chen S.E."/>
            <person name="Zhou L.G."/>
            <person name="Ni X.B."/>
            <person name="Tian J.H."/>
            <person name="Sheng Y."/>
            <person name="Liu T."/>
            <person name="Pan Y.S."/>
            <person name="Xia L.Y."/>
            <person name="Li J."/>
            <person name="Zhao F."/>
            <person name="Cao W.C."/>
        </authorList>
    </citation>
    <scope>NUCLEOTIDE SEQUENCE [LARGE SCALE GENOMIC DNA]</scope>
    <source>
        <strain evidence="9">HaeL-2018</strain>
    </source>
</reference>
<dbReference type="PRINTS" id="PR00031">
    <property type="entry name" value="HTHREPRESSR"/>
</dbReference>
<evidence type="ECO:0000256" key="1">
    <source>
        <dbReference type="ARBA" id="ARBA00004123"/>
    </source>
</evidence>
<sequence length="225" mass="25697">MNTKGRGCYYIFVPAQGSSRSQQRIRWLQKSPFRFRNRDEKKAAHEPRGSKRGRNGDFFPSYIKRLVSMRQQPDGAGEKQSADGVTQGQSRAAFLLRVTRLPHIARRGNWEPAPSVGSRAAGLPSLPPSVTLGLLRVREKSTFSESQRTTLEQAYQCKPYVDYQRRIELAMNIGLSEEQVRIWFQNRRAKDRQVAKRRTEPTDRLYSPKAASGSGTPWWTNSSPK</sequence>
<keyword evidence="10" id="KW-1185">Reference proteome</keyword>
<protein>
    <recommendedName>
        <fullName evidence="8">Homeobox domain-containing protein</fullName>
    </recommendedName>
</protein>
<organism evidence="9 10">
    <name type="scientific">Haemaphysalis longicornis</name>
    <name type="common">Bush tick</name>
    <dbReference type="NCBI Taxonomy" id="44386"/>
    <lineage>
        <taxon>Eukaryota</taxon>
        <taxon>Metazoa</taxon>
        <taxon>Ecdysozoa</taxon>
        <taxon>Arthropoda</taxon>
        <taxon>Chelicerata</taxon>
        <taxon>Arachnida</taxon>
        <taxon>Acari</taxon>
        <taxon>Parasitiformes</taxon>
        <taxon>Ixodida</taxon>
        <taxon>Ixodoidea</taxon>
        <taxon>Ixodidae</taxon>
        <taxon>Haemaphysalinae</taxon>
        <taxon>Haemaphysalis</taxon>
    </lineage>
</organism>
<feature type="compositionally biased region" description="Basic and acidic residues" evidence="7">
    <location>
        <begin position="191"/>
        <end position="203"/>
    </location>
</feature>
<dbReference type="Proteomes" id="UP000821853">
    <property type="component" value="Chromosome 1"/>
</dbReference>
<evidence type="ECO:0000256" key="2">
    <source>
        <dbReference type="ARBA" id="ARBA00023125"/>
    </source>
</evidence>
<dbReference type="PROSITE" id="PS50071">
    <property type="entry name" value="HOMEOBOX_2"/>
    <property type="match status" value="1"/>
</dbReference>
<evidence type="ECO:0000256" key="4">
    <source>
        <dbReference type="ARBA" id="ARBA00023242"/>
    </source>
</evidence>
<dbReference type="GO" id="GO:0000981">
    <property type="term" value="F:DNA-binding transcription factor activity, RNA polymerase II-specific"/>
    <property type="evidence" value="ECO:0007669"/>
    <property type="project" value="InterPro"/>
</dbReference>
<dbReference type="Pfam" id="PF00046">
    <property type="entry name" value="Homeodomain"/>
    <property type="match status" value="1"/>
</dbReference>
<feature type="DNA-binding region" description="Homeobox" evidence="5">
    <location>
        <begin position="136"/>
        <end position="195"/>
    </location>
</feature>
<keyword evidence="3 5" id="KW-0371">Homeobox</keyword>
<evidence type="ECO:0000256" key="6">
    <source>
        <dbReference type="RuleBase" id="RU000682"/>
    </source>
</evidence>
<dbReference type="PANTHER" id="PTHR24333">
    <property type="entry name" value="HOMEO BOX HB9 LIKE A-RELATED"/>
    <property type="match status" value="1"/>
</dbReference>
<evidence type="ECO:0000256" key="3">
    <source>
        <dbReference type="ARBA" id="ARBA00023155"/>
    </source>
</evidence>
<evidence type="ECO:0000259" key="8">
    <source>
        <dbReference type="PROSITE" id="PS50071"/>
    </source>
</evidence>
<dbReference type="InterPro" id="IPR017970">
    <property type="entry name" value="Homeobox_CS"/>
</dbReference>
<dbReference type="OrthoDB" id="6159439at2759"/>
<feature type="domain" description="Homeobox" evidence="8">
    <location>
        <begin position="134"/>
        <end position="194"/>
    </location>
</feature>
<comment type="subcellular location">
    <subcellularLocation>
        <location evidence="1 5 6">Nucleus</location>
    </subcellularLocation>
</comment>
<accession>A0A9J6FEL7</accession>
<feature type="compositionally biased region" description="Polar residues" evidence="7">
    <location>
        <begin position="213"/>
        <end position="225"/>
    </location>
</feature>
<dbReference type="AlphaFoldDB" id="A0A9J6FEL7"/>
<evidence type="ECO:0000256" key="5">
    <source>
        <dbReference type="PROSITE-ProRule" id="PRU00108"/>
    </source>
</evidence>
<dbReference type="FunFam" id="1.10.10.60:FF:001080">
    <property type="match status" value="1"/>
</dbReference>
<comment type="caution">
    <text evidence="9">The sequence shown here is derived from an EMBL/GenBank/DDBJ whole genome shotgun (WGS) entry which is preliminary data.</text>
</comment>
<dbReference type="InterPro" id="IPR001356">
    <property type="entry name" value="HD"/>
</dbReference>
<dbReference type="InterPro" id="IPR050848">
    <property type="entry name" value="Homeobox_TF"/>
</dbReference>
<evidence type="ECO:0000313" key="9">
    <source>
        <dbReference type="EMBL" id="KAH9360841.1"/>
    </source>
</evidence>
<keyword evidence="4 5" id="KW-0539">Nucleus</keyword>
<evidence type="ECO:0000256" key="7">
    <source>
        <dbReference type="SAM" id="MobiDB-lite"/>
    </source>
</evidence>
<gene>
    <name evidence="9" type="ORF">HPB48_009365</name>
</gene>